<evidence type="ECO:0000313" key="3">
    <source>
        <dbReference type="Proteomes" id="UP001472677"/>
    </source>
</evidence>
<dbReference type="Proteomes" id="UP001472677">
    <property type="component" value="Unassembled WGS sequence"/>
</dbReference>
<dbReference type="EMBL" id="JBBPBM010002622">
    <property type="protein sequence ID" value="KAK8476011.1"/>
    <property type="molecule type" value="Genomic_DNA"/>
</dbReference>
<feature type="compositionally biased region" description="Basic and acidic residues" evidence="1">
    <location>
        <begin position="288"/>
        <end position="308"/>
    </location>
</feature>
<sequence>MRGVEAVGLGRLHEPGGVETLASQPRARGATEVAGLTEVAGACTEAAASGAAGAGTEAAKAERATSQGSRTGQASPTNRGASHGGRRAPCTPHNDKSKEVDGAHHGKHGCKASHVEGNGKETCVTSNAVPTGDQRVEACTPSNEEGKPQVGRVAPARARTKTPKAIGASGMRQPAQEALALHPRVREPPRDIEHIRFAAHNLAPRAQGHTKAQPRGKANPHSVPLAKEIDGAHHGKHGCKANHVYRTRRKRGGTSHKNIATRATHYGDKPPQKGEPKLHPWHKPKTQSRKESRERARSPCLRTLERSTTRGPAMETKARNPPVSASNNAASIANTMDEPRTAWQPLMNCPHHASVLHVRASDQRHACHKREHIKHQR</sequence>
<reference evidence="2 3" key="1">
    <citation type="journal article" date="2024" name="G3 (Bethesda)">
        <title>Genome assembly of Hibiscus sabdariffa L. provides insights into metabolisms of medicinal natural products.</title>
        <authorList>
            <person name="Kim T."/>
        </authorList>
    </citation>
    <scope>NUCLEOTIDE SEQUENCE [LARGE SCALE GENOMIC DNA]</scope>
    <source>
        <strain evidence="2">TK-2024</strain>
        <tissue evidence="2">Old leaves</tissue>
    </source>
</reference>
<feature type="compositionally biased region" description="Polar residues" evidence="1">
    <location>
        <begin position="66"/>
        <end position="80"/>
    </location>
</feature>
<feature type="region of interest" description="Disordered" evidence="1">
    <location>
        <begin position="46"/>
        <end position="174"/>
    </location>
</feature>
<organism evidence="2 3">
    <name type="scientific">Hibiscus sabdariffa</name>
    <name type="common">roselle</name>
    <dbReference type="NCBI Taxonomy" id="183260"/>
    <lineage>
        <taxon>Eukaryota</taxon>
        <taxon>Viridiplantae</taxon>
        <taxon>Streptophyta</taxon>
        <taxon>Embryophyta</taxon>
        <taxon>Tracheophyta</taxon>
        <taxon>Spermatophyta</taxon>
        <taxon>Magnoliopsida</taxon>
        <taxon>eudicotyledons</taxon>
        <taxon>Gunneridae</taxon>
        <taxon>Pentapetalae</taxon>
        <taxon>rosids</taxon>
        <taxon>malvids</taxon>
        <taxon>Malvales</taxon>
        <taxon>Malvaceae</taxon>
        <taxon>Malvoideae</taxon>
        <taxon>Hibiscus</taxon>
    </lineage>
</organism>
<feature type="compositionally biased region" description="Basic and acidic residues" evidence="1">
    <location>
        <begin position="265"/>
        <end position="278"/>
    </location>
</feature>
<feature type="compositionally biased region" description="Basic and acidic residues" evidence="1">
    <location>
        <begin position="93"/>
        <end position="104"/>
    </location>
</feature>
<accession>A0ABR1Z7X9</accession>
<evidence type="ECO:0000256" key="1">
    <source>
        <dbReference type="SAM" id="MobiDB-lite"/>
    </source>
</evidence>
<feature type="compositionally biased region" description="Low complexity" evidence="1">
    <location>
        <begin position="46"/>
        <end position="58"/>
    </location>
</feature>
<comment type="caution">
    <text evidence="2">The sequence shown here is derived from an EMBL/GenBank/DDBJ whole genome shotgun (WGS) entry which is preliminary data.</text>
</comment>
<keyword evidence="3" id="KW-1185">Reference proteome</keyword>
<evidence type="ECO:0000313" key="2">
    <source>
        <dbReference type="EMBL" id="KAK8476011.1"/>
    </source>
</evidence>
<feature type="region of interest" description="Disordered" evidence="1">
    <location>
        <begin position="1"/>
        <end position="29"/>
    </location>
</feature>
<gene>
    <name evidence="2" type="ORF">V6N12_016880</name>
</gene>
<feature type="region of interest" description="Disordered" evidence="1">
    <location>
        <begin position="248"/>
        <end position="327"/>
    </location>
</feature>
<name>A0ABR1Z7X9_9ROSI</name>
<proteinExistence type="predicted"/>
<protein>
    <submittedName>
        <fullName evidence="2">Uncharacterized protein</fullName>
    </submittedName>
</protein>